<dbReference type="InterPro" id="IPR036291">
    <property type="entry name" value="NAD(P)-bd_dom_sf"/>
</dbReference>
<gene>
    <name evidence="2" type="ORF">AWC06_03475</name>
</gene>
<evidence type="ECO:0000313" key="2">
    <source>
        <dbReference type="EMBL" id="ORV56343.1"/>
    </source>
</evidence>
<dbReference type="EMBL" id="LQOW01000033">
    <property type="protein sequence ID" value="ORV56343.1"/>
    <property type="molecule type" value="Genomic_DNA"/>
</dbReference>
<dbReference type="PANTHER" id="PTHR43157">
    <property type="entry name" value="PHOSPHATIDYLINOSITOL-GLYCAN BIOSYNTHESIS CLASS F PROTEIN-RELATED"/>
    <property type="match status" value="1"/>
</dbReference>
<dbReference type="PANTHER" id="PTHR43157:SF31">
    <property type="entry name" value="PHOSPHATIDYLINOSITOL-GLYCAN BIOSYNTHESIS CLASS F PROTEIN"/>
    <property type="match status" value="1"/>
</dbReference>
<dbReference type="GO" id="GO:0019290">
    <property type="term" value="P:siderophore biosynthetic process"/>
    <property type="evidence" value="ECO:0007669"/>
    <property type="project" value="InterPro"/>
</dbReference>
<dbReference type="Gene3D" id="3.40.50.720">
    <property type="entry name" value="NAD(P)-binding Rossmann-like Domain"/>
    <property type="match status" value="1"/>
</dbReference>
<dbReference type="PROSITE" id="PS51257">
    <property type="entry name" value="PROKAR_LIPOPROTEIN"/>
    <property type="match status" value="1"/>
</dbReference>
<dbReference type="RefSeq" id="WP_085200133.1">
    <property type="nucleotide sequence ID" value="NZ_JACKVI010000009.1"/>
</dbReference>
<protein>
    <submittedName>
        <fullName evidence="2">Retinol dehydrogenase</fullName>
    </submittedName>
</protein>
<evidence type="ECO:0000256" key="1">
    <source>
        <dbReference type="ARBA" id="ARBA00023002"/>
    </source>
</evidence>
<comment type="caution">
    <text evidence="2">The sequence shown here is derived from an EMBL/GenBank/DDBJ whole genome shotgun (WGS) entry which is preliminary data.</text>
</comment>
<organism evidence="2 3">
    <name type="scientific">Mycobacterium fragae</name>
    <dbReference type="NCBI Taxonomy" id="1260918"/>
    <lineage>
        <taxon>Bacteria</taxon>
        <taxon>Bacillati</taxon>
        <taxon>Actinomycetota</taxon>
        <taxon>Actinomycetes</taxon>
        <taxon>Mycobacteriales</taxon>
        <taxon>Mycobacteriaceae</taxon>
        <taxon>Mycobacterium</taxon>
    </lineage>
</organism>
<keyword evidence="3" id="KW-1185">Reference proteome</keyword>
<reference evidence="2 3" key="1">
    <citation type="submission" date="2016-01" db="EMBL/GenBank/DDBJ databases">
        <title>The new phylogeny of the genus Mycobacterium.</title>
        <authorList>
            <person name="Tarcisio F."/>
            <person name="Conor M."/>
            <person name="Antonella G."/>
            <person name="Elisabetta G."/>
            <person name="Giulia F.S."/>
            <person name="Sara T."/>
            <person name="Anna F."/>
            <person name="Clotilde B."/>
            <person name="Roberto B."/>
            <person name="Veronica D.S."/>
            <person name="Fabio R."/>
            <person name="Monica P."/>
            <person name="Olivier J."/>
            <person name="Enrico T."/>
            <person name="Nicola S."/>
        </authorList>
    </citation>
    <scope>NUCLEOTIDE SEQUENCE [LARGE SCALE GENOMIC DNA]</scope>
    <source>
        <strain evidence="2 3">DSM 45731</strain>
    </source>
</reference>
<dbReference type="OrthoDB" id="4449798at2"/>
<dbReference type="InterPro" id="IPR002347">
    <property type="entry name" value="SDR_fam"/>
</dbReference>
<accession>A0A1X1UHM8</accession>
<dbReference type="STRING" id="1260918.AWC06_03475"/>
<dbReference type="PRINTS" id="PR01397">
    <property type="entry name" value="DHBDHDRGNASE"/>
</dbReference>
<dbReference type="AlphaFoldDB" id="A0A1X1UHM8"/>
<proteinExistence type="predicted"/>
<name>A0A1X1UHM8_9MYCO</name>
<keyword evidence="1" id="KW-0560">Oxidoreductase</keyword>
<dbReference type="GO" id="GO:0008667">
    <property type="term" value="F:2,3-dihydro-2,3-dihydroxybenzoate dehydrogenase activity"/>
    <property type="evidence" value="ECO:0007669"/>
    <property type="project" value="InterPro"/>
</dbReference>
<dbReference type="Pfam" id="PF00106">
    <property type="entry name" value="adh_short"/>
    <property type="match status" value="1"/>
</dbReference>
<dbReference type="SUPFAM" id="SSF51735">
    <property type="entry name" value="NAD(P)-binding Rossmann-fold domains"/>
    <property type="match status" value="1"/>
</dbReference>
<dbReference type="InterPro" id="IPR003560">
    <property type="entry name" value="DHB_DH"/>
</dbReference>
<evidence type="ECO:0000313" key="3">
    <source>
        <dbReference type="Proteomes" id="UP000194000"/>
    </source>
</evidence>
<sequence length="269" mass="28876">MRVIVTGGNSGVGEATAAALAAAGHSVVIACRTIPKAEKAAAAITGDVEIAHLDLADLGSVRKFADSVENVDVLVNNAGVMGMPLTRTADGFESHMGINYLGHFALTCLLGDSIKDRVISVVSAAYAFGRIHLDDLNWHTRKYSKSAAYAESKLAVMLFSYELANRGVRTYLTDPGATDTDIARHTRLLPWVREHTFRHFPAHSAAVGARASIAAVTTDLPSGSYLAPRFSQWGKPKPTKVGKKARDAVMARRLWELSAELTGCDWQTV</sequence>
<dbReference type="Proteomes" id="UP000194000">
    <property type="component" value="Unassembled WGS sequence"/>
</dbReference>